<protein>
    <submittedName>
        <fullName evidence="3">Flagellar hook-length control protein FliK</fullName>
    </submittedName>
</protein>
<dbReference type="InterPro" id="IPR038610">
    <property type="entry name" value="FliK-like_C_sf"/>
</dbReference>
<evidence type="ECO:0000256" key="1">
    <source>
        <dbReference type="SAM" id="MobiDB-lite"/>
    </source>
</evidence>
<comment type="caution">
    <text evidence="3">The sequence shown here is derived from an EMBL/GenBank/DDBJ whole genome shotgun (WGS) entry which is preliminary data.</text>
</comment>
<feature type="compositionally biased region" description="Basic and acidic residues" evidence="1">
    <location>
        <begin position="45"/>
        <end position="80"/>
    </location>
</feature>
<reference evidence="3 4" key="1">
    <citation type="submission" date="2023-01" db="EMBL/GenBank/DDBJ databases">
        <title>Thalassococcus onchidii sp. nov., isolated from a marine invertebrate from the South China Sea.</title>
        <authorList>
            <person name="Xu S."/>
            <person name="Liu Z."/>
            <person name="Xu Y."/>
        </authorList>
    </citation>
    <scope>NUCLEOTIDE SEQUENCE [LARGE SCALE GENOMIC DNA]</scope>
    <source>
        <strain evidence="3 4">KCTC 32084</strain>
    </source>
</reference>
<keyword evidence="4" id="KW-1185">Reference proteome</keyword>
<feature type="compositionally biased region" description="Polar residues" evidence="1">
    <location>
        <begin position="1"/>
        <end position="15"/>
    </location>
</feature>
<feature type="domain" description="Flagellar hook-length control protein-like C-terminal" evidence="2">
    <location>
        <begin position="551"/>
        <end position="627"/>
    </location>
</feature>
<keyword evidence="3" id="KW-0966">Cell projection</keyword>
<feature type="region of interest" description="Disordered" evidence="1">
    <location>
        <begin position="340"/>
        <end position="378"/>
    </location>
</feature>
<proteinExistence type="predicted"/>
<feature type="region of interest" description="Disordered" evidence="1">
    <location>
        <begin position="263"/>
        <end position="294"/>
    </location>
</feature>
<keyword evidence="3" id="KW-0969">Cilium</keyword>
<dbReference type="Pfam" id="PF02120">
    <property type="entry name" value="Flg_hook"/>
    <property type="match status" value="1"/>
</dbReference>
<accession>A0ABT4XN09</accession>
<evidence type="ECO:0000313" key="4">
    <source>
        <dbReference type="Proteomes" id="UP001210720"/>
    </source>
</evidence>
<dbReference type="CDD" id="cd17470">
    <property type="entry name" value="T3SS_Flik_C"/>
    <property type="match status" value="1"/>
</dbReference>
<dbReference type="InterPro" id="IPR021136">
    <property type="entry name" value="Flagellar_hook_control-like_C"/>
</dbReference>
<evidence type="ECO:0000313" key="3">
    <source>
        <dbReference type="EMBL" id="MDA7423315.1"/>
    </source>
</evidence>
<gene>
    <name evidence="3" type="ORF">PFY00_01125</name>
</gene>
<feature type="region of interest" description="Disordered" evidence="1">
    <location>
        <begin position="620"/>
        <end position="663"/>
    </location>
</feature>
<sequence>MQIPTVGQSGLTTALSGKPMIDESGAADEFSEVLALLSDQSETMEQAKDEPEEDAGRRIIEKPDDHSGDAAKPDDLEADSEKLSLEWRSEITHSTGQVVKQTEKAPGFDFISPDKSGGLDHETPLSRKVPSLETGMEALKNANLQQVQHREKTQLFHEAPYREIETKSPKIAEIDLRPQVITAQVPIQLSPAEGIELEPAHARSAVPEKAALLKGPANAATLIQAPEEDVTHLHLPLEEKPVLEAKRLLENTGDRQAIFARDEQALLGQKPKNRQAEFPSERIETDPPVSQSVDQRVAEKRLVVGSISSGGLPLIGPYSEPGRVGFVQDAKALVAGDVRHQKKAQQNDEDRIPVPNGVARGQSSESQPRKTMVGSAGKRVKPEGLEQVRSVPDMGIRTPKPETMAFAPEAVQVKVETFVGLRNRLETPKPIPRLGTAPDNQIALRSDLILSRSGSAVAPVDEPHDPAEVSGGTTADTVKPRLTAVSLPSVRTEPVQTLFPEPSLLASDPDPMSPAAPTEIRTAGGTVVQQAPNAPVSADPVSVIRQIANASVGTKDNGIEIRLSPEELGSIRMQLTTTDLGTAVTIHADRPETLELLRRHIDILARNLADAGYEAAEFSFGDQRQQGAEKASFLNQDPDDSVPEQEIPKLTLKPGTSGIDIRL</sequence>
<keyword evidence="3" id="KW-0282">Flagellum</keyword>
<name>A0ABT4XN09_9RHOB</name>
<evidence type="ECO:0000259" key="2">
    <source>
        <dbReference type="Pfam" id="PF02120"/>
    </source>
</evidence>
<dbReference type="RefSeq" id="WP_271430678.1">
    <property type="nucleotide sequence ID" value="NZ_JAQIOY010000001.1"/>
</dbReference>
<dbReference type="Proteomes" id="UP001210720">
    <property type="component" value="Unassembled WGS sequence"/>
</dbReference>
<organism evidence="3 4">
    <name type="scientific">Thalassococcus lentus</name>
    <dbReference type="NCBI Taxonomy" id="1210524"/>
    <lineage>
        <taxon>Bacteria</taxon>
        <taxon>Pseudomonadati</taxon>
        <taxon>Pseudomonadota</taxon>
        <taxon>Alphaproteobacteria</taxon>
        <taxon>Rhodobacterales</taxon>
        <taxon>Roseobacteraceae</taxon>
        <taxon>Thalassococcus</taxon>
    </lineage>
</organism>
<dbReference type="Gene3D" id="3.30.750.140">
    <property type="match status" value="1"/>
</dbReference>
<feature type="region of interest" description="Disordered" evidence="1">
    <location>
        <begin position="1"/>
        <end position="80"/>
    </location>
</feature>
<dbReference type="EMBL" id="JAQIOY010000001">
    <property type="protein sequence ID" value="MDA7423315.1"/>
    <property type="molecule type" value="Genomic_DNA"/>
</dbReference>